<dbReference type="NCBIfam" id="NF037995">
    <property type="entry name" value="TRAP_S1"/>
    <property type="match status" value="1"/>
</dbReference>
<keyword evidence="1 2" id="KW-0732">Signal</keyword>
<dbReference type="PANTHER" id="PTHR33376">
    <property type="match status" value="1"/>
</dbReference>
<dbReference type="Proteomes" id="UP000548582">
    <property type="component" value="Unassembled WGS sequence"/>
</dbReference>
<dbReference type="PANTHER" id="PTHR33376:SF4">
    <property type="entry name" value="SIALIC ACID-BINDING PERIPLASMIC PROTEIN SIAP"/>
    <property type="match status" value="1"/>
</dbReference>
<evidence type="ECO:0000313" key="3">
    <source>
        <dbReference type="EMBL" id="NMJ43928.1"/>
    </source>
</evidence>
<feature type="signal peptide" evidence="2">
    <location>
        <begin position="1"/>
        <end position="23"/>
    </location>
</feature>
<dbReference type="Pfam" id="PF03480">
    <property type="entry name" value="DctP"/>
    <property type="match status" value="1"/>
</dbReference>
<evidence type="ECO:0000256" key="2">
    <source>
        <dbReference type="SAM" id="SignalP"/>
    </source>
</evidence>
<sequence length="361" mass="38646">MVRSVIRGIASAVLGAGLLAVPAAPPRAQPAATGDAAPIRLKIVGGLADVSQYVRYEEPFWRQHLQEVSGGRLRAEIAPFDRSGIRAQEMLALMRLGVVPFGTVLLAVVSTEEPEFNAVDLPVVNPDMAALRRTIALYRPHLEALLAERYDVELLGIYTYPAQVVFCKSAFSGLADLAGRRIRTSSVGQSEMFAALGAMPVVIPFGETLAALRSGVVECAVTGTLSANSIGLHEVTTHVHAMAITWGLSVFGANRGAWQALPEWARTLIREEVGKLEQEIWQAAEVETGEGLACNTGQGQCSTGRRGSMTLVPVSAADEARRLRLLTESVLPGWVRRCGEACVDAWNTRLAPALGVTARND</sequence>
<dbReference type="InterPro" id="IPR038404">
    <property type="entry name" value="TRAP_DctP_sf"/>
</dbReference>
<comment type="caution">
    <text evidence="3">The sequence shown here is derived from an EMBL/GenBank/DDBJ whole genome shotgun (WGS) entry which is preliminary data.</text>
</comment>
<evidence type="ECO:0000256" key="1">
    <source>
        <dbReference type="ARBA" id="ARBA00022729"/>
    </source>
</evidence>
<feature type="chain" id="PRO_5032847814" evidence="2">
    <location>
        <begin position="24"/>
        <end position="361"/>
    </location>
</feature>
<dbReference type="GO" id="GO:0055085">
    <property type="term" value="P:transmembrane transport"/>
    <property type="evidence" value="ECO:0007669"/>
    <property type="project" value="InterPro"/>
</dbReference>
<dbReference type="AlphaFoldDB" id="A0A848EKM6"/>
<accession>A0A848EKM6</accession>
<organism evidence="3 4">
    <name type="scientific">Neoroseomonas marina</name>
    <dbReference type="NCBI Taxonomy" id="1232220"/>
    <lineage>
        <taxon>Bacteria</taxon>
        <taxon>Pseudomonadati</taxon>
        <taxon>Pseudomonadota</taxon>
        <taxon>Alphaproteobacteria</taxon>
        <taxon>Acetobacterales</taxon>
        <taxon>Acetobacteraceae</taxon>
        <taxon>Neoroseomonas</taxon>
    </lineage>
</organism>
<name>A0A848EKM6_9PROT</name>
<gene>
    <name evidence="3" type="ORF">GWK16_21960</name>
</gene>
<protein>
    <submittedName>
        <fullName evidence="3">TRAP transporter substrate-binding protein</fullName>
    </submittedName>
</protein>
<reference evidence="3 4" key="1">
    <citation type="submission" date="2020-03" db="EMBL/GenBank/DDBJ databases">
        <authorList>
            <person name="Sun Q."/>
        </authorList>
    </citation>
    <scope>NUCLEOTIDE SEQUENCE [LARGE SCALE GENOMIC DNA]</scope>
    <source>
        <strain evidence="3 4">JC162</strain>
    </source>
</reference>
<proteinExistence type="predicted"/>
<evidence type="ECO:0000313" key="4">
    <source>
        <dbReference type="Proteomes" id="UP000548582"/>
    </source>
</evidence>
<dbReference type="Gene3D" id="3.40.190.170">
    <property type="entry name" value="Bacterial extracellular solute-binding protein, family 7"/>
    <property type="match status" value="1"/>
</dbReference>
<dbReference type="EMBL" id="JABBKX010000010">
    <property type="protein sequence ID" value="NMJ43928.1"/>
    <property type="molecule type" value="Genomic_DNA"/>
</dbReference>
<dbReference type="InterPro" id="IPR018389">
    <property type="entry name" value="DctP_fam"/>
</dbReference>
<keyword evidence="4" id="KW-1185">Reference proteome</keyword>
<dbReference type="CDD" id="cd13602">
    <property type="entry name" value="PBP2_TRAP_BpDctp6_7"/>
    <property type="match status" value="1"/>
</dbReference>